<dbReference type="Proteomes" id="UP000460298">
    <property type="component" value="Unassembled WGS sequence"/>
</dbReference>
<evidence type="ECO:0000256" key="1">
    <source>
        <dbReference type="SAM" id="MobiDB-lite"/>
    </source>
</evidence>
<protein>
    <submittedName>
        <fullName evidence="2">Cytochrome C oxidase subunit II</fullName>
    </submittedName>
</protein>
<gene>
    <name evidence="2" type="ORF">F9K24_11450</name>
</gene>
<sequence length="681" mass="78917">MAMGQFPKSPNKVDPIIPSAVASRTSLVWEGRNKIQESKKIIDDTSNRVKNFIQTKLPPEVVKDVDIMASIEDKIYNYINQAYVNMFNRYTVTVEDEMVKKVRDFIDKEELRALARYTPREIVEILDKLAGADKFNTGEVEKSMVNMYGHLQGHIQRGMNDLENETNSILRQKTDVGAFVRGENAYSIVKCVFKDNLYKPKTVTDIKLSINILDSELISPIFHYQTTVEFLLKDTLANHIQELIEREIEKLKEEIIDSGRAELTDGEIMFEKIKAVDRFTDDNNSDPNSRRYSILAKKFIDKIEGLRAEIDQDDYDPLNMREQIKAIIDDENIRNRGFNTAVNTLTSILDTSKLGYQVCDNKKNARDCYIREYEDEDETQLPDERYAIRLVYFDQAQIRELKRVYDTRMGAFVREVESVWDVVEELYQRRKSSFFGLKKTVLDFEDLANNIMSKRWVKDRGELMSDPDEIRWDKLRFRDQINTFVEKNNRTYTVEVRNTAQRLRHLKDRLQTMYGYQNPVERVVCDERLNLLEQQFNKFIYEINPHHLQPGLVLDVDISTSKRKQYMMKGMANVLNEFLHGVSKGFADAAFATFKRRRSTVRDDSEMAFGEITEDAHHKAISTQYASQTVESSSSSSPEPYSPPSLPSEPASSQESGVRGSADVTPKSYDDKLKDMGLKEL</sequence>
<proteinExistence type="predicted"/>
<feature type="region of interest" description="Disordered" evidence="1">
    <location>
        <begin position="625"/>
        <end position="681"/>
    </location>
</feature>
<comment type="caution">
    <text evidence="2">The sequence shown here is derived from an EMBL/GenBank/DDBJ whole genome shotgun (WGS) entry which is preliminary data.</text>
</comment>
<organism evidence="2 3">
    <name type="scientific">Leptonema illini</name>
    <dbReference type="NCBI Taxonomy" id="183"/>
    <lineage>
        <taxon>Bacteria</taxon>
        <taxon>Pseudomonadati</taxon>
        <taxon>Spirochaetota</taxon>
        <taxon>Spirochaetia</taxon>
        <taxon>Leptospirales</taxon>
        <taxon>Leptospiraceae</taxon>
        <taxon>Leptonema</taxon>
    </lineage>
</organism>
<name>A0A833LY89_9LEPT</name>
<evidence type="ECO:0000313" key="2">
    <source>
        <dbReference type="EMBL" id="KAB2932212.1"/>
    </source>
</evidence>
<dbReference type="AlphaFoldDB" id="A0A833LY89"/>
<reference evidence="2 3" key="1">
    <citation type="submission" date="2019-10" db="EMBL/GenBank/DDBJ databases">
        <title>Extracellular Electron Transfer in a Candidatus Methanoperedens spp. Enrichment Culture.</title>
        <authorList>
            <person name="Berger S."/>
            <person name="Rangel Shaw D."/>
            <person name="Berben T."/>
            <person name="In 'T Zandt M."/>
            <person name="Frank J."/>
            <person name="Reimann J."/>
            <person name="Jetten M.S.M."/>
            <person name="Welte C.U."/>
        </authorList>
    </citation>
    <scope>NUCLEOTIDE SEQUENCE [LARGE SCALE GENOMIC DNA]</scope>
    <source>
        <strain evidence="2">SB12</strain>
    </source>
</reference>
<evidence type="ECO:0000313" key="3">
    <source>
        <dbReference type="Proteomes" id="UP000460298"/>
    </source>
</evidence>
<dbReference type="InterPro" id="IPR053574">
    <property type="entry name" value="Cyto_Filament_Comp"/>
</dbReference>
<accession>A0A833LY89</accession>
<feature type="compositionally biased region" description="Basic and acidic residues" evidence="1">
    <location>
        <begin position="668"/>
        <end position="681"/>
    </location>
</feature>
<dbReference type="NCBIfam" id="NF040882">
    <property type="entry name" value="cfpA_ASD"/>
    <property type="match status" value="1"/>
</dbReference>
<dbReference type="EMBL" id="WBUI01000010">
    <property type="protein sequence ID" value="KAB2932212.1"/>
    <property type="molecule type" value="Genomic_DNA"/>
</dbReference>